<keyword evidence="2" id="KW-1185">Reference proteome</keyword>
<dbReference type="AlphaFoldDB" id="A0A5C8J8W2"/>
<comment type="caution">
    <text evidence="1">The sequence shown here is derived from an EMBL/GenBank/DDBJ whole genome shotgun (WGS) entry which is preliminary data.</text>
</comment>
<evidence type="ECO:0000313" key="2">
    <source>
        <dbReference type="Proteomes" id="UP000321926"/>
    </source>
</evidence>
<dbReference type="OrthoDB" id="795413at2"/>
<dbReference type="Proteomes" id="UP000321926">
    <property type="component" value="Unassembled WGS sequence"/>
</dbReference>
<dbReference type="RefSeq" id="WP_147923187.1">
    <property type="nucleotide sequence ID" value="NZ_VRTY01000083.1"/>
</dbReference>
<gene>
    <name evidence="1" type="ORF">FVR03_18145</name>
</gene>
<evidence type="ECO:0000313" key="1">
    <source>
        <dbReference type="EMBL" id="TXK33882.1"/>
    </source>
</evidence>
<name>A0A5C8J8W2_9BACT</name>
<proteinExistence type="predicted"/>
<sequence length="147" mass="15439">MIDKIVNQVKGQLTGELQSKFNLDAGKANRSVDLAKDNLTEGLKKEAVDGDFGGIMDLLQGKKAVGDNPVVNSMISNYVGDLTSKLGIPDQMAKQVGPFVVSFLMQKFAGQVTGDGLSKLDIIGLLGGGVKDKVTKGLGDKLGGLFK</sequence>
<protein>
    <recommendedName>
        <fullName evidence="3">DUF937 domain-containing protein</fullName>
    </recommendedName>
</protein>
<dbReference type="EMBL" id="VRTY01000083">
    <property type="protein sequence ID" value="TXK33882.1"/>
    <property type="molecule type" value="Genomic_DNA"/>
</dbReference>
<reference evidence="1 2" key="1">
    <citation type="submission" date="2019-08" db="EMBL/GenBank/DDBJ databases">
        <authorList>
            <person name="Shi S."/>
        </authorList>
    </citation>
    <scope>NUCLEOTIDE SEQUENCE [LARGE SCALE GENOMIC DNA]</scope>
    <source>
        <strain evidence="1 2">GY10130</strain>
    </source>
</reference>
<organism evidence="1 2">
    <name type="scientific">Pontibacter qinzhouensis</name>
    <dbReference type="NCBI Taxonomy" id="2603253"/>
    <lineage>
        <taxon>Bacteria</taxon>
        <taxon>Pseudomonadati</taxon>
        <taxon>Bacteroidota</taxon>
        <taxon>Cytophagia</taxon>
        <taxon>Cytophagales</taxon>
        <taxon>Hymenobacteraceae</taxon>
        <taxon>Pontibacter</taxon>
    </lineage>
</organism>
<evidence type="ECO:0008006" key="3">
    <source>
        <dbReference type="Google" id="ProtNLM"/>
    </source>
</evidence>
<accession>A0A5C8J8W2</accession>